<dbReference type="Proteomes" id="UP000051249">
    <property type="component" value="Unassembled WGS sequence"/>
</dbReference>
<dbReference type="InterPro" id="IPR036388">
    <property type="entry name" value="WH-like_DNA-bd_sf"/>
</dbReference>
<keyword evidence="4 7" id="KW-0805">Transcription regulation</keyword>
<keyword evidence="7" id="KW-0678">Repressor</keyword>
<dbReference type="GO" id="GO:0034618">
    <property type="term" value="F:arginine binding"/>
    <property type="evidence" value="ECO:0007669"/>
    <property type="project" value="InterPro"/>
</dbReference>
<dbReference type="InterPro" id="IPR036390">
    <property type="entry name" value="WH_DNA-bd_sf"/>
</dbReference>
<keyword evidence="6 7" id="KW-0804">Transcription</keyword>
<evidence type="ECO:0000259" key="9">
    <source>
        <dbReference type="Pfam" id="PF02863"/>
    </source>
</evidence>
<dbReference type="SUPFAM" id="SSF55252">
    <property type="entry name" value="C-terminal domain of arginine repressor"/>
    <property type="match status" value="1"/>
</dbReference>
<keyword evidence="7" id="KW-0055">Arginine biosynthesis</keyword>
<protein>
    <recommendedName>
        <fullName evidence="7">Arginine repressor</fullName>
    </recommendedName>
</protein>
<keyword evidence="11" id="KW-1185">Reference proteome</keyword>
<dbReference type="PATRIC" id="fig|480391.4.peg.411"/>
<dbReference type="PANTHER" id="PTHR34471">
    <property type="entry name" value="ARGININE REPRESSOR"/>
    <property type="match status" value="1"/>
</dbReference>
<evidence type="ECO:0000256" key="1">
    <source>
        <dbReference type="ARBA" id="ARBA00004496"/>
    </source>
</evidence>
<evidence type="ECO:0000256" key="3">
    <source>
        <dbReference type="ARBA" id="ARBA00022490"/>
    </source>
</evidence>
<dbReference type="SUPFAM" id="SSF46785">
    <property type="entry name" value="Winged helix' DNA-binding domain"/>
    <property type="match status" value="1"/>
</dbReference>
<comment type="function">
    <text evidence="7">Regulates arginine biosynthesis genes.</text>
</comment>
<reference evidence="10 11" key="1">
    <citation type="journal article" date="2015" name="Genome Announc.">
        <title>Expanding the biotechnology potential of lactobacilli through comparative genomics of 213 strains and associated genera.</title>
        <authorList>
            <person name="Sun Z."/>
            <person name="Harris H.M."/>
            <person name="McCann A."/>
            <person name="Guo C."/>
            <person name="Argimon S."/>
            <person name="Zhang W."/>
            <person name="Yang X."/>
            <person name="Jeffery I.B."/>
            <person name="Cooney J.C."/>
            <person name="Kagawa T.F."/>
            <person name="Liu W."/>
            <person name="Song Y."/>
            <person name="Salvetti E."/>
            <person name="Wrobel A."/>
            <person name="Rasinkangas P."/>
            <person name="Parkhill J."/>
            <person name="Rea M.C."/>
            <person name="O'Sullivan O."/>
            <person name="Ritari J."/>
            <person name="Douillard F.P."/>
            <person name="Paul Ross R."/>
            <person name="Yang R."/>
            <person name="Briner A.E."/>
            <person name="Felis G.E."/>
            <person name="de Vos W.M."/>
            <person name="Barrangou R."/>
            <person name="Klaenhammer T.R."/>
            <person name="Caufield P.W."/>
            <person name="Cui Y."/>
            <person name="Zhang H."/>
            <person name="O'Toole P.W."/>
        </authorList>
    </citation>
    <scope>NUCLEOTIDE SEQUENCE [LARGE SCALE GENOMIC DNA]</scope>
    <source>
        <strain evidence="10 11">DSM 23026</strain>
    </source>
</reference>
<dbReference type="Pfam" id="PF01316">
    <property type="entry name" value="Arg_repressor"/>
    <property type="match status" value="1"/>
</dbReference>
<evidence type="ECO:0000256" key="5">
    <source>
        <dbReference type="ARBA" id="ARBA00023125"/>
    </source>
</evidence>
<feature type="domain" description="Arginine repressor DNA-binding" evidence="8">
    <location>
        <begin position="1"/>
        <end position="68"/>
    </location>
</feature>
<name>A0A0R2NIM0_9LACO</name>
<dbReference type="InterPro" id="IPR001669">
    <property type="entry name" value="Arg_repress"/>
</dbReference>
<dbReference type="AlphaFoldDB" id="A0A0R2NIM0"/>
<dbReference type="Gene3D" id="1.10.10.10">
    <property type="entry name" value="Winged helix-like DNA-binding domain superfamily/Winged helix DNA-binding domain"/>
    <property type="match status" value="1"/>
</dbReference>
<dbReference type="PANTHER" id="PTHR34471:SF1">
    <property type="entry name" value="ARGININE REPRESSOR"/>
    <property type="match status" value="1"/>
</dbReference>
<dbReference type="UniPathway" id="UPA00068"/>
<feature type="domain" description="Arginine repressor C-terminal" evidence="9">
    <location>
        <begin position="80"/>
        <end position="146"/>
    </location>
</feature>
<dbReference type="GO" id="GO:0006526">
    <property type="term" value="P:L-arginine biosynthetic process"/>
    <property type="evidence" value="ECO:0007669"/>
    <property type="project" value="UniProtKB-UniPathway"/>
</dbReference>
<dbReference type="InterPro" id="IPR036251">
    <property type="entry name" value="Arg_repress_C_sf"/>
</dbReference>
<keyword evidence="5 7" id="KW-0238">DNA-binding</keyword>
<comment type="pathway">
    <text evidence="7">Amino-acid biosynthesis; L-arginine biosynthesis [regulation].</text>
</comment>
<comment type="similarity">
    <text evidence="2 7">Belongs to the ArgR family.</text>
</comment>
<comment type="caution">
    <text evidence="10">The sequence shown here is derived from an EMBL/GenBank/DDBJ whole genome shotgun (WGS) entry which is preliminary data.</text>
</comment>
<dbReference type="EMBL" id="JQCQ01000015">
    <property type="protein sequence ID" value="KRO25180.1"/>
    <property type="molecule type" value="Genomic_DNA"/>
</dbReference>
<evidence type="ECO:0000256" key="7">
    <source>
        <dbReference type="HAMAP-Rule" id="MF_00173"/>
    </source>
</evidence>
<dbReference type="GO" id="GO:1900079">
    <property type="term" value="P:regulation of arginine biosynthetic process"/>
    <property type="evidence" value="ECO:0007669"/>
    <property type="project" value="UniProtKB-UniRule"/>
</dbReference>
<organism evidence="10 11">
    <name type="scientific">Pediococcus argentinicus</name>
    <dbReference type="NCBI Taxonomy" id="480391"/>
    <lineage>
        <taxon>Bacteria</taxon>
        <taxon>Bacillati</taxon>
        <taxon>Bacillota</taxon>
        <taxon>Bacilli</taxon>
        <taxon>Lactobacillales</taxon>
        <taxon>Lactobacillaceae</taxon>
        <taxon>Pediococcus</taxon>
    </lineage>
</organism>
<dbReference type="RefSeq" id="WP_057799372.1">
    <property type="nucleotide sequence ID" value="NZ_BJZZ01000014.1"/>
</dbReference>
<proteinExistence type="inferred from homology"/>
<evidence type="ECO:0000256" key="6">
    <source>
        <dbReference type="ARBA" id="ARBA00023163"/>
    </source>
</evidence>
<dbReference type="GO" id="GO:0003677">
    <property type="term" value="F:DNA binding"/>
    <property type="evidence" value="ECO:0007669"/>
    <property type="project" value="UniProtKB-KW"/>
</dbReference>
<sequence>MQKSTRLNLIRDIIKNQHIERQEDLVEILTAQGVTVTQATISRDIRDLQLIKVKQNKAHSVYALPFDDAPKLEKRFFKLLKMSLVSIRIQDQMVFIDLRPGNGPSIAGLLKQVHYSFIFSVLSDDSGVLVICSDVKHAKDLQKRITKAVAYS</sequence>
<dbReference type="InterPro" id="IPR020900">
    <property type="entry name" value="Arg_repress_DNA-bd"/>
</dbReference>
<dbReference type="GO" id="GO:0005737">
    <property type="term" value="C:cytoplasm"/>
    <property type="evidence" value="ECO:0007669"/>
    <property type="project" value="UniProtKB-SubCell"/>
</dbReference>
<keyword evidence="7" id="KW-0028">Amino-acid biosynthesis</keyword>
<gene>
    <name evidence="7" type="primary">argR</name>
    <name evidence="10" type="ORF">IV88_GL000407</name>
</gene>
<dbReference type="InterPro" id="IPR020899">
    <property type="entry name" value="Arg_repress_C"/>
</dbReference>
<evidence type="ECO:0000313" key="10">
    <source>
        <dbReference type="EMBL" id="KRO25180.1"/>
    </source>
</evidence>
<evidence type="ECO:0000256" key="2">
    <source>
        <dbReference type="ARBA" id="ARBA00008316"/>
    </source>
</evidence>
<keyword evidence="3 7" id="KW-0963">Cytoplasm</keyword>
<dbReference type="GO" id="GO:0051259">
    <property type="term" value="P:protein complex oligomerization"/>
    <property type="evidence" value="ECO:0007669"/>
    <property type="project" value="InterPro"/>
</dbReference>
<dbReference type="OrthoDB" id="9807089at2"/>
<dbReference type="PRINTS" id="PR01467">
    <property type="entry name" value="ARGREPRESSOR"/>
</dbReference>
<dbReference type="Gene3D" id="3.30.1360.40">
    <property type="match status" value="1"/>
</dbReference>
<evidence type="ECO:0000259" key="8">
    <source>
        <dbReference type="Pfam" id="PF01316"/>
    </source>
</evidence>
<evidence type="ECO:0000313" key="11">
    <source>
        <dbReference type="Proteomes" id="UP000051249"/>
    </source>
</evidence>
<dbReference type="GO" id="GO:0003700">
    <property type="term" value="F:DNA-binding transcription factor activity"/>
    <property type="evidence" value="ECO:0007669"/>
    <property type="project" value="UniProtKB-UniRule"/>
</dbReference>
<accession>A0A0R2NIM0</accession>
<dbReference type="Pfam" id="PF02863">
    <property type="entry name" value="Arg_repressor_C"/>
    <property type="match status" value="1"/>
</dbReference>
<dbReference type="HAMAP" id="MF_00173">
    <property type="entry name" value="Arg_repressor"/>
    <property type="match status" value="1"/>
</dbReference>
<evidence type="ECO:0000256" key="4">
    <source>
        <dbReference type="ARBA" id="ARBA00023015"/>
    </source>
</evidence>
<comment type="subcellular location">
    <subcellularLocation>
        <location evidence="1 7">Cytoplasm</location>
    </subcellularLocation>
</comment>